<protein>
    <submittedName>
        <fullName evidence="1">Uncharacterized protein</fullName>
    </submittedName>
</protein>
<comment type="caution">
    <text evidence="1">The sequence shown here is derived from an EMBL/GenBank/DDBJ whole genome shotgun (WGS) entry which is preliminary data.</text>
</comment>
<dbReference type="EMBL" id="JADNRY010000486">
    <property type="protein sequence ID" value="KAF9048171.1"/>
    <property type="molecule type" value="Genomic_DNA"/>
</dbReference>
<organism evidence="1 2">
    <name type="scientific">Rhodocollybia butyracea</name>
    <dbReference type="NCBI Taxonomy" id="206335"/>
    <lineage>
        <taxon>Eukaryota</taxon>
        <taxon>Fungi</taxon>
        <taxon>Dikarya</taxon>
        <taxon>Basidiomycota</taxon>
        <taxon>Agaricomycotina</taxon>
        <taxon>Agaricomycetes</taxon>
        <taxon>Agaricomycetidae</taxon>
        <taxon>Agaricales</taxon>
        <taxon>Marasmiineae</taxon>
        <taxon>Omphalotaceae</taxon>
        <taxon>Rhodocollybia</taxon>
    </lineage>
</organism>
<evidence type="ECO:0000313" key="1">
    <source>
        <dbReference type="EMBL" id="KAF9048171.1"/>
    </source>
</evidence>
<accession>A0A9P5TX22</accession>
<evidence type="ECO:0000313" key="2">
    <source>
        <dbReference type="Proteomes" id="UP000772434"/>
    </source>
</evidence>
<gene>
    <name evidence="1" type="ORF">BDP27DRAFT_1243304</name>
</gene>
<name>A0A9P5TX22_9AGAR</name>
<dbReference type="OrthoDB" id="2934473at2759"/>
<proteinExistence type="predicted"/>
<reference evidence="1" key="1">
    <citation type="submission" date="2020-11" db="EMBL/GenBank/DDBJ databases">
        <authorList>
            <consortium name="DOE Joint Genome Institute"/>
            <person name="Ahrendt S."/>
            <person name="Riley R."/>
            <person name="Andreopoulos W."/>
            <person name="Labutti K."/>
            <person name="Pangilinan J."/>
            <person name="Ruiz-Duenas F.J."/>
            <person name="Barrasa J.M."/>
            <person name="Sanchez-Garcia M."/>
            <person name="Camarero S."/>
            <person name="Miyauchi S."/>
            <person name="Serrano A."/>
            <person name="Linde D."/>
            <person name="Babiker R."/>
            <person name="Drula E."/>
            <person name="Ayuso-Fernandez I."/>
            <person name="Pacheco R."/>
            <person name="Padilla G."/>
            <person name="Ferreira P."/>
            <person name="Barriuso J."/>
            <person name="Kellner H."/>
            <person name="Castanera R."/>
            <person name="Alfaro M."/>
            <person name="Ramirez L."/>
            <person name="Pisabarro A.G."/>
            <person name="Kuo A."/>
            <person name="Tritt A."/>
            <person name="Lipzen A."/>
            <person name="He G."/>
            <person name="Yan M."/>
            <person name="Ng V."/>
            <person name="Cullen D."/>
            <person name="Martin F."/>
            <person name="Rosso M.-N."/>
            <person name="Henrissat B."/>
            <person name="Hibbett D."/>
            <person name="Martinez A.T."/>
            <person name="Grigoriev I.V."/>
        </authorList>
    </citation>
    <scope>NUCLEOTIDE SEQUENCE</scope>
    <source>
        <strain evidence="1">AH 40177</strain>
    </source>
</reference>
<dbReference type="AlphaFoldDB" id="A0A9P5TX22"/>
<sequence length="271" mass="30574">EMFRDWLIDLAGVVHDSLTDLTPAQKHMLGDMDRNCPFRELGTSRTISTLPGGPFSTPCVNTQAGIFSALIFRGILFKTVALYERQSCYFESYQEWLEFLASHSGKDDNYFCNRIPYGATTGRTHHNTKAFWDGSEALHQELQNPAQSFTKMVKFIKRFPSFGDLGSYLLAVDLVYAGRIKSPSIEELGKMVYWLGKGAEHGLQKLGLVSFEDPQEAAVEHAFMAVHSFLDNDPAFGLIKEQVGFNFFVLEHSLCKLSRDNILDKYVPILP</sequence>
<dbReference type="Proteomes" id="UP000772434">
    <property type="component" value="Unassembled WGS sequence"/>
</dbReference>
<feature type="non-terminal residue" evidence="1">
    <location>
        <position position="1"/>
    </location>
</feature>
<keyword evidence="2" id="KW-1185">Reference proteome</keyword>